<proteinExistence type="predicted"/>
<evidence type="ECO:0000256" key="4">
    <source>
        <dbReference type="ARBA" id="ARBA00023136"/>
    </source>
</evidence>
<sequence>MKNKDFILYVRNFIFGAEDSLVSTVGLLSGIVSAGVLQKEVIISGTVLIFVEALSMSVGSFLSERTTEEFYSSFRQKESKSIPAALIMFLSYLFFGLIPLLPYFIISGKQAFWWSILASLLALSLLGFASAKILKTNTLKNTFRMVILGGLAICLGIIVGIVIK</sequence>
<dbReference type="CDD" id="cd01059">
    <property type="entry name" value="CCC1_like"/>
    <property type="match status" value="1"/>
</dbReference>
<feature type="transmembrane region" description="Helical" evidence="5">
    <location>
        <begin position="42"/>
        <end position="63"/>
    </location>
</feature>
<name>A0A1G2IG17_9BACT</name>
<dbReference type="Pfam" id="PF01988">
    <property type="entry name" value="VIT1"/>
    <property type="match status" value="1"/>
</dbReference>
<protein>
    <recommendedName>
        <fullName evidence="8">VIT family protein</fullName>
    </recommendedName>
</protein>
<keyword evidence="2 5" id="KW-0812">Transmembrane</keyword>
<dbReference type="AlphaFoldDB" id="A0A1G2IG17"/>
<dbReference type="GO" id="GO:0005384">
    <property type="term" value="F:manganese ion transmembrane transporter activity"/>
    <property type="evidence" value="ECO:0007669"/>
    <property type="project" value="InterPro"/>
</dbReference>
<dbReference type="EMBL" id="MHPA01000009">
    <property type="protein sequence ID" value="OGZ73705.1"/>
    <property type="molecule type" value="Genomic_DNA"/>
</dbReference>
<comment type="caution">
    <text evidence="6">The sequence shown here is derived from an EMBL/GenBank/DDBJ whole genome shotgun (WGS) entry which is preliminary data.</text>
</comment>
<evidence type="ECO:0000256" key="1">
    <source>
        <dbReference type="ARBA" id="ARBA00004127"/>
    </source>
</evidence>
<keyword evidence="4 5" id="KW-0472">Membrane</keyword>
<evidence type="ECO:0000313" key="6">
    <source>
        <dbReference type="EMBL" id="OGZ73705.1"/>
    </source>
</evidence>
<gene>
    <name evidence="6" type="ORF">A2908_03705</name>
</gene>
<evidence type="ECO:0000313" key="7">
    <source>
        <dbReference type="Proteomes" id="UP000176774"/>
    </source>
</evidence>
<evidence type="ECO:0000256" key="5">
    <source>
        <dbReference type="SAM" id="Phobius"/>
    </source>
</evidence>
<evidence type="ECO:0008006" key="8">
    <source>
        <dbReference type="Google" id="ProtNLM"/>
    </source>
</evidence>
<dbReference type="GO" id="GO:0030026">
    <property type="term" value="P:intracellular manganese ion homeostasis"/>
    <property type="evidence" value="ECO:0007669"/>
    <property type="project" value="InterPro"/>
</dbReference>
<feature type="transmembrane region" description="Helical" evidence="5">
    <location>
        <begin position="12"/>
        <end position="36"/>
    </location>
</feature>
<reference evidence="6 7" key="1">
    <citation type="journal article" date="2016" name="Nat. Commun.">
        <title>Thousands of microbial genomes shed light on interconnected biogeochemical processes in an aquifer system.</title>
        <authorList>
            <person name="Anantharaman K."/>
            <person name="Brown C.T."/>
            <person name="Hug L.A."/>
            <person name="Sharon I."/>
            <person name="Castelle C.J."/>
            <person name="Probst A.J."/>
            <person name="Thomas B.C."/>
            <person name="Singh A."/>
            <person name="Wilkins M.J."/>
            <person name="Karaoz U."/>
            <person name="Brodie E.L."/>
            <person name="Williams K.H."/>
            <person name="Hubbard S.S."/>
            <person name="Banfield J.F."/>
        </authorList>
    </citation>
    <scope>NUCLEOTIDE SEQUENCE [LARGE SCALE GENOMIC DNA]</scope>
</reference>
<comment type="subcellular location">
    <subcellularLocation>
        <location evidence="1">Endomembrane system</location>
        <topology evidence="1">Multi-pass membrane protein</topology>
    </subcellularLocation>
</comment>
<feature type="transmembrane region" description="Helical" evidence="5">
    <location>
        <begin position="111"/>
        <end position="131"/>
    </location>
</feature>
<feature type="transmembrane region" description="Helical" evidence="5">
    <location>
        <begin position="143"/>
        <end position="163"/>
    </location>
</feature>
<dbReference type="STRING" id="1802214.A2908_03705"/>
<feature type="transmembrane region" description="Helical" evidence="5">
    <location>
        <begin position="84"/>
        <end position="105"/>
    </location>
</feature>
<evidence type="ECO:0000256" key="2">
    <source>
        <dbReference type="ARBA" id="ARBA00022692"/>
    </source>
</evidence>
<accession>A0A1G2IG17</accession>
<dbReference type="GO" id="GO:0012505">
    <property type="term" value="C:endomembrane system"/>
    <property type="evidence" value="ECO:0007669"/>
    <property type="project" value="UniProtKB-SubCell"/>
</dbReference>
<dbReference type="InterPro" id="IPR008217">
    <property type="entry name" value="Ccc1_fam"/>
</dbReference>
<evidence type="ECO:0000256" key="3">
    <source>
        <dbReference type="ARBA" id="ARBA00022989"/>
    </source>
</evidence>
<keyword evidence="3 5" id="KW-1133">Transmembrane helix</keyword>
<organism evidence="6 7">
    <name type="scientific">Candidatus Staskawiczbacteria bacterium RIFCSPLOWO2_01_FULL_38_12b</name>
    <dbReference type="NCBI Taxonomy" id="1802214"/>
    <lineage>
        <taxon>Bacteria</taxon>
        <taxon>Candidatus Staskawicziibacteriota</taxon>
    </lineage>
</organism>
<dbReference type="Proteomes" id="UP000176774">
    <property type="component" value="Unassembled WGS sequence"/>
</dbReference>
<dbReference type="PANTHER" id="PTHR31851">
    <property type="entry name" value="FE(2+)/MN(2+) TRANSPORTER PCL1"/>
    <property type="match status" value="1"/>
</dbReference>